<keyword evidence="3" id="KW-1185">Reference proteome</keyword>
<dbReference type="Proteomes" id="UP000647235">
    <property type="component" value="Unassembled WGS sequence"/>
</dbReference>
<dbReference type="RefSeq" id="WP_186856041.1">
    <property type="nucleotide sequence ID" value="NZ_JACOOY010000015.1"/>
</dbReference>
<comment type="caution">
    <text evidence="2">The sequence shown here is derived from an EMBL/GenBank/DDBJ whole genome shotgun (WGS) entry which is preliminary data.</text>
</comment>
<dbReference type="InterPro" id="IPR014966">
    <property type="entry name" value="FRG-dom"/>
</dbReference>
<name>A0ABR7EWW4_9FIRM</name>
<accession>A0ABR7EWW4</accession>
<evidence type="ECO:0000313" key="2">
    <source>
        <dbReference type="EMBL" id="MBC5665846.1"/>
    </source>
</evidence>
<gene>
    <name evidence="2" type="ORF">H8S07_11340</name>
</gene>
<proteinExistence type="predicted"/>
<feature type="domain" description="FRG" evidence="1">
    <location>
        <begin position="43"/>
        <end position="128"/>
    </location>
</feature>
<reference evidence="2 3" key="1">
    <citation type="submission" date="2020-08" db="EMBL/GenBank/DDBJ databases">
        <title>Genome public.</title>
        <authorList>
            <person name="Liu C."/>
            <person name="Sun Q."/>
        </authorList>
    </citation>
    <scope>NUCLEOTIDE SEQUENCE [LARGE SCALE GENOMIC DNA]</scope>
    <source>
        <strain evidence="2 3">NSJ-36</strain>
    </source>
</reference>
<dbReference type="EMBL" id="JACOOY010000015">
    <property type="protein sequence ID" value="MBC5665846.1"/>
    <property type="molecule type" value="Genomic_DNA"/>
</dbReference>
<sequence length="293" mass="34529">MLIMHQWNLQEYCEIEANSIDQIYNIINAYNEQWDMPKKISGGEFRAFYRGQSDAIWQIEPSIVRSDINERDQYLKYQSKLQGKSLFDQLAYLQHYETGTRLIDFTTDPKVALYFACVDNKERDAALYLYNYVSHKAEWIDTIIFTEIMLMPNDRTIKLGEFAEELYDKYEIFHERFESISELSAFMIAYLNHGYMVLPNEDSSKSNLRMARQKGTFFICGVKFANAVPSYMRTSMRAAANELICHSVNVPDSLKNKRPLVKIIIKREYKEKILERLEKEGITREYLFPEGII</sequence>
<organism evidence="2 3">
    <name type="scientific">Dorea hominis</name>
    <dbReference type="NCBI Taxonomy" id="2763040"/>
    <lineage>
        <taxon>Bacteria</taxon>
        <taxon>Bacillati</taxon>
        <taxon>Bacillota</taxon>
        <taxon>Clostridia</taxon>
        <taxon>Lachnospirales</taxon>
        <taxon>Lachnospiraceae</taxon>
        <taxon>Dorea</taxon>
    </lineage>
</organism>
<dbReference type="SMART" id="SM00901">
    <property type="entry name" value="FRG"/>
    <property type="match status" value="1"/>
</dbReference>
<evidence type="ECO:0000313" key="3">
    <source>
        <dbReference type="Proteomes" id="UP000647235"/>
    </source>
</evidence>
<protein>
    <submittedName>
        <fullName evidence="2">FRG domain-containing protein</fullName>
    </submittedName>
</protein>
<evidence type="ECO:0000259" key="1">
    <source>
        <dbReference type="SMART" id="SM00901"/>
    </source>
</evidence>
<dbReference type="Pfam" id="PF08867">
    <property type="entry name" value="FRG"/>
    <property type="match status" value="1"/>
</dbReference>